<evidence type="ECO:0000256" key="2">
    <source>
        <dbReference type="SAM" id="Phobius"/>
    </source>
</evidence>
<evidence type="ECO:0000256" key="1">
    <source>
        <dbReference type="SAM" id="MobiDB-lite"/>
    </source>
</evidence>
<keyword evidence="2" id="KW-1133">Transmembrane helix</keyword>
<name>A0A1V6LZ33_9BACT</name>
<keyword evidence="4" id="KW-1185">Reference proteome</keyword>
<protein>
    <recommendedName>
        <fullName evidence="5">AsmA-like C-terminal domain-containing protein</fullName>
    </recommendedName>
</protein>
<keyword evidence="2" id="KW-0472">Membrane</keyword>
<sequence>MKKSVIIVLVAVCFVVGIGAFVYIFAKRITSDETIKNRLLGMMKEFGDTEVDSVHIDFLEGITIKNFSFVGTSEDTRGKSLKIPRIVLKHDPQSLIKGQFVVNNAIVIAPELTVEKPTDIWSLLNTIKAHFDEVGIPPYVNVLRQGIEIRDLKIHIKEDPQTSGQEIKLSGIDIVSLPYAGSFKDIIIKGSVDDEFLGNYSFAMKLFPEIPRLDIKAYANNVMMNERFCSKFPYLGKMLWEKYQPEGRVSAFCNARFDNKDKQEKMDYIVSVNLNGLKGMYQYLPVSVQDVNGELELNPAKIYLRRITAYVKCGESTSQAELSGEFDLYGPRKTFALKIANLFMDQELLKKIPDIDVQVCSKIQPTGMMDLTFQYNEGENQKRDYYLSANGKGLEVRLKDFPLPISYVTGDFNLANDIAVFKNASGFIECGDQSIFTEMNGVYDTNKSRKIFHFYSPSVSITESFLKNLPNKMLGEKIWTHLQPAGKIEISGDFQDFLEQKDFNYAMAVELKGCEVLAGTYKIPLWGMEGRLEFCNAGIVGKHISARCCGGQVVGNFIFKTDIDPNQYEGEVIFSRITLEELSRKIGKKENALSGLLYGNIKFHGNGTDPKSFCAEGKINVDEGYLSDVPIILNIFNVLNLSLPKKESFHSAKVRLDVKDGIIHIDEGMVSSDTVEISGHGDIHFNGDVRLEAAAAFNKGFFSQLPIVGRFFDLVVGGVRKQLTMVEVRGTFSNPEIHSVPFKPLTRSIESLFEILPKHEPNTTSDGEKKSEARGL</sequence>
<dbReference type="EMBL" id="MJUW02000096">
    <property type="protein sequence ID" value="OQD45357.1"/>
    <property type="molecule type" value="Genomic_DNA"/>
</dbReference>
<keyword evidence="2" id="KW-0812">Transmembrane</keyword>
<reference evidence="3 4" key="1">
    <citation type="journal article" date="2016" name="Genome Announc.">
        <title>Draft Genome Sequence of the Anaerobic Ammonium-Oxidizing Bacterium 'Candidatus Brocadia sp. 40'.</title>
        <authorList>
            <person name="Ali M."/>
            <person name="Haroon M.F."/>
            <person name="Narita Y."/>
            <person name="Zhang L."/>
            <person name="Rangel Shaw D."/>
            <person name="Okabe S."/>
            <person name="Saikaly P.E."/>
        </authorList>
    </citation>
    <scope>NUCLEOTIDE SEQUENCE [LARGE SCALE GENOMIC DNA]</scope>
    <source>
        <strain evidence="3 4">40</strain>
    </source>
</reference>
<gene>
    <name evidence="3" type="ORF">BIY37_08820</name>
</gene>
<organism evidence="3 4">
    <name type="scientific">Candidatus Brocadia sapporoensis</name>
    <dbReference type="NCBI Taxonomy" id="392547"/>
    <lineage>
        <taxon>Bacteria</taxon>
        <taxon>Pseudomonadati</taxon>
        <taxon>Planctomycetota</taxon>
        <taxon>Candidatus Brocadiia</taxon>
        <taxon>Candidatus Brocadiales</taxon>
        <taxon>Candidatus Brocadiaceae</taxon>
        <taxon>Candidatus Brocadia</taxon>
    </lineage>
</organism>
<evidence type="ECO:0000313" key="3">
    <source>
        <dbReference type="EMBL" id="OQD45357.1"/>
    </source>
</evidence>
<dbReference type="RefSeq" id="WP_070067458.1">
    <property type="nucleotide sequence ID" value="NZ_MJUW02000096.1"/>
</dbReference>
<dbReference type="Proteomes" id="UP000242219">
    <property type="component" value="Unassembled WGS sequence"/>
</dbReference>
<evidence type="ECO:0008006" key="5">
    <source>
        <dbReference type="Google" id="ProtNLM"/>
    </source>
</evidence>
<dbReference type="AlphaFoldDB" id="A0A1V6LZ33"/>
<feature type="region of interest" description="Disordered" evidence="1">
    <location>
        <begin position="757"/>
        <end position="776"/>
    </location>
</feature>
<proteinExistence type="predicted"/>
<accession>A0A1V6LZ33</accession>
<comment type="caution">
    <text evidence="3">The sequence shown here is derived from an EMBL/GenBank/DDBJ whole genome shotgun (WGS) entry which is preliminary data.</text>
</comment>
<feature type="transmembrane region" description="Helical" evidence="2">
    <location>
        <begin position="6"/>
        <end position="26"/>
    </location>
</feature>
<evidence type="ECO:0000313" key="4">
    <source>
        <dbReference type="Proteomes" id="UP000242219"/>
    </source>
</evidence>